<keyword evidence="1 3" id="KW-0812">Transmembrane</keyword>
<keyword evidence="2" id="KW-1185">Reference proteome</keyword>
<evidence type="ECO:0000313" key="2">
    <source>
        <dbReference type="Proteomes" id="UP000504615"/>
    </source>
</evidence>
<feature type="transmembrane region" description="Helical" evidence="1">
    <location>
        <begin position="159"/>
        <end position="180"/>
    </location>
</feature>
<evidence type="ECO:0000256" key="1">
    <source>
        <dbReference type="SAM" id="Phobius"/>
    </source>
</evidence>
<dbReference type="GeneID" id="105425002"/>
<dbReference type="Proteomes" id="UP000504615">
    <property type="component" value="Unplaced"/>
</dbReference>
<sequence length="300" mass="35136">MNIFSFKSVIFGVTTTAIGYYTILLPHTILLKRYRYVVATYRMGKEEPLGFKVQEKIQRVMDDLKLPEDIRNTIKPFSVFGFDLFHAGTLNAKYGAILGIPVNFTKTNEHIRENLQIREEYMDWTRPDAHNFLNASMLSENAQKFAIAREILRILAEEPYFDSFGLALTIATLWTLYNIVSYRFRLRERSAITRFTFYTVFVMSGALWWFGVKDYRSNRLDKENDEDLCNLGPEYIKGGQEFYEKLLIRNKALRSLLGTAGKRIFTAYGNEESFLRQKHIPITNRKDFFDSRLRSLEEAK</sequence>
<dbReference type="RefSeq" id="XP_011633819.1">
    <property type="nucleotide sequence ID" value="XM_011635517.1"/>
</dbReference>
<keyword evidence="1" id="KW-1133">Transmembrane helix</keyword>
<accession>A0A6I9VZ97</accession>
<dbReference type="KEGG" id="pbar:105425002"/>
<proteinExistence type="predicted"/>
<reference evidence="3 4" key="1">
    <citation type="submission" date="2025-04" db="UniProtKB">
        <authorList>
            <consortium name="RefSeq"/>
        </authorList>
    </citation>
    <scope>IDENTIFICATION</scope>
</reference>
<dbReference type="OrthoDB" id="110174at2759"/>
<dbReference type="RefSeq" id="XP_011633818.1">
    <property type="nucleotide sequence ID" value="XM_011635516.2"/>
</dbReference>
<evidence type="ECO:0000313" key="4">
    <source>
        <dbReference type="RefSeq" id="XP_011633819.1"/>
    </source>
</evidence>
<dbReference type="AlphaFoldDB" id="A0A6I9VZ97"/>
<name>A0A6I9VZ97_9HYME</name>
<dbReference type="PANTHER" id="PTHR21824:SF4">
    <property type="entry name" value="TRANSMEMBRANE PROTEIN 177"/>
    <property type="match status" value="1"/>
</dbReference>
<gene>
    <name evidence="3 4 5" type="primary">LOC105425002</name>
</gene>
<feature type="transmembrane region" description="Helical" evidence="1">
    <location>
        <begin position="192"/>
        <end position="212"/>
    </location>
</feature>
<organism evidence="2 3">
    <name type="scientific">Pogonomyrmex barbatus</name>
    <name type="common">red harvester ant</name>
    <dbReference type="NCBI Taxonomy" id="144034"/>
    <lineage>
        <taxon>Eukaryota</taxon>
        <taxon>Metazoa</taxon>
        <taxon>Ecdysozoa</taxon>
        <taxon>Arthropoda</taxon>
        <taxon>Hexapoda</taxon>
        <taxon>Insecta</taxon>
        <taxon>Pterygota</taxon>
        <taxon>Neoptera</taxon>
        <taxon>Endopterygota</taxon>
        <taxon>Hymenoptera</taxon>
        <taxon>Apocrita</taxon>
        <taxon>Aculeata</taxon>
        <taxon>Formicoidea</taxon>
        <taxon>Formicidae</taxon>
        <taxon>Myrmicinae</taxon>
        <taxon>Pogonomyrmex</taxon>
    </lineage>
</organism>
<feature type="transmembrane region" description="Helical" evidence="1">
    <location>
        <begin position="6"/>
        <end position="25"/>
    </location>
</feature>
<dbReference type="PANTHER" id="PTHR21824">
    <property type="entry name" value="TRANSMEMBRANE PROTEIN 177"/>
    <property type="match status" value="1"/>
</dbReference>
<dbReference type="InterPro" id="IPR026620">
    <property type="entry name" value="TMEM177"/>
</dbReference>
<dbReference type="RefSeq" id="XP_011633820.1">
    <property type="nucleotide sequence ID" value="XM_011635518.2"/>
</dbReference>
<protein>
    <submittedName>
        <fullName evidence="3 4">Transmembrane protein 177</fullName>
    </submittedName>
</protein>
<dbReference type="GO" id="GO:0016020">
    <property type="term" value="C:membrane"/>
    <property type="evidence" value="ECO:0007669"/>
    <property type="project" value="TreeGrafter"/>
</dbReference>
<evidence type="ECO:0000313" key="3">
    <source>
        <dbReference type="RefSeq" id="XP_011633818.1"/>
    </source>
</evidence>
<evidence type="ECO:0000313" key="5">
    <source>
        <dbReference type="RefSeq" id="XP_011633820.1"/>
    </source>
</evidence>
<keyword evidence="1" id="KW-0472">Membrane</keyword>